<dbReference type="Gene3D" id="3.10.20.90">
    <property type="entry name" value="Phosphatidylinositol 3-kinase Catalytic Subunit, Chain A, domain 1"/>
    <property type="match status" value="1"/>
</dbReference>
<evidence type="ECO:0000313" key="3">
    <source>
        <dbReference type="EMBL" id="OTG03459.1"/>
    </source>
</evidence>
<dbReference type="AlphaFoldDB" id="A0A251T131"/>
<evidence type="ECO:0000313" key="5">
    <source>
        <dbReference type="Proteomes" id="UP000215914"/>
    </source>
</evidence>
<dbReference type="PANTHER" id="PTHR31066:SF10">
    <property type="entry name" value="OCTICOSAPEPTIDE_PHOX_BEM1P FAMILY PROTEIN"/>
    <property type="match status" value="1"/>
</dbReference>
<dbReference type="SUPFAM" id="SSF54277">
    <property type="entry name" value="CAD &amp; PB1 domains"/>
    <property type="match status" value="1"/>
</dbReference>
<reference evidence="4" key="2">
    <citation type="submission" date="2017-02" db="EMBL/GenBank/DDBJ databases">
        <title>Sunflower complete genome.</title>
        <authorList>
            <person name="Langlade N."/>
            <person name="Munos S."/>
        </authorList>
    </citation>
    <scope>NUCLEOTIDE SEQUENCE [LARGE SCALE GENOMIC DNA]</scope>
    <source>
        <tissue evidence="4">Leaves</tissue>
    </source>
</reference>
<dbReference type="EMBL" id="CM007902">
    <property type="protein sequence ID" value="OTG03571.1"/>
    <property type="molecule type" value="Genomic_DNA"/>
</dbReference>
<dbReference type="InterPro" id="IPR000270">
    <property type="entry name" value="PB1_dom"/>
</dbReference>
<organism evidence="4 5">
    <name type="scientific">Helianthus annuus</name>
    <name type="common">Common sunflower</name>
    <dbReference type="NCBI Taxonomy" id="4232"/>
    <lineage>
        <taxon>Eukaryota</taxon>
        <taxon>Viridiplantae</taxon>
        <taxon>Streptophyta</taxon>
        <taxon>Embryophyta</taxon>
        <taxon>Tracheophyta</taxon>
        <taxon>Spermatophyta</taxon>
        <taxon>Magnoliopsida</taxon>
        <taxon>eudicotyledons</taxon>
        <taxon>Gunneridae</taxon>
        <taxon>Pentapetalae</taxon>
        <taxon>asterids</taxon>
        <taxon>campanulids</taxon>
        <taxon>Asterales</taxon>
        <taxon>Asteraceae</taxon>
        <taxon>Asteroideae</taxon>
        <taxon>Heliantheae alliance</taxon>
        <taxon>Heliantheae</taxon>
        <taxon>Helianthus</taxon>
    </lineage>
</organism>
<sequence length="143" mass="15300">MAKVGELCGKTVSLRCQLPTEDQDALVTITCDEDLTNLIQEYDRTASLQSIKIRAFLSNPKKCSPAHSTASGSGTCGSSSSTGTPEASPKSPPLSVSNRCVYTSSKSPLNLPLCYNKSAGKVPCYAYRNSNRFCLVPNGSNWQ</sequence>
<protein>
    <submittedName>
        <fullName evidence="4">Putative PB1 domain-containing protein</fullName>
    </submittedName>
</protein>
<reference evidence="5" key="1">
    <citation type="journal article" date="2017" name="Nature">
        <title>The sunflower genome provides insights into oil metabolism, flowering and Asterid evolution.</title>
        <authorList>
            <person name="Badouin H."/>
            <person name="Gouzy J."/>
            <person name="Grassa C.J."/>
            <person name="Murat F."/>
            <person name="Staton S.E."/>
            <person name="Cottret L."/>
            <person name="Lelandais-Briere C."/>
            <person name="Owens G.L."/>
            <person name="Carrere S."/>
            <person name="Mayjonade B."/>
            <person name="Legrand L."/>
            <person name="Gill N."/>
            <person name="Kane N.C."/>
            <person name="Bowers J.E."/>
            <person name="Hubner S."/>
            <person name="Bellec A."/>
            <person name="Berard A."/>
            <person name="Berges H."/>
            <person name="Blanchet N."/>
            <person name="Boniface M.C."/>
            <person name="Brunel D."/>
            <person name="Catrice O."/>
            <person name="Chaidir N."/>
            <person name="Claudel C."/>
            <person name="Donnadieu C."/>
            <person name="Faraut T."/>
            <person name="Fievet G."/>
            <person name="Helmstetter N."/>
            <person name="King M."/>
            <person name="Knapp S.J."/>
            <person name="Lai Z."/>
            <person name="Le Paslier M.C."/>
            <person name="Lippi Y."/>
            <person name="Lorenzon L."/>
            <person name="Mandel J.R."/>
            <person name="Marage G."/>
            <person name="Marchand G."/>
            <person name="Marquand E."/>
            <person name="Bret-Mestries E."/>
            <person name="Morien E."/>
            <person name="Nambeesan S."/>
            <person name="Nguyen T."/>
            <person name="Pegot-Espagnet P."/>
            <person name="Pouilly N."/>
            <person name="Raftis F."/>
            <person name="Sallet E."/>
            <person name="Schiex T."/>
            <person name="Thomas J."/>
            <person name="Vandecasteele C."/>
            <person name="Vares D."/>
            <person name="Vear F."/>
            <person name="Vautrin S."/>
            <person name="Crespi M."/>
            <person name="Mangin B."/>
            <person name="Burke J.M."/>
            <person name="Salse J."/>
            <person name="Munos S."/>
            <person name="Vincourt P."/>
            <person name="Rieseberg L.H."/>
            <person name="Langlade N.B."/>
        </authorList>
    </citation>
    <scope>NUCLEOTIDE SEQUENCE [LARGE SCALE GENOMIC DNA]</scope>
    <source>
        <strain evidence="5">cv. SF193</strain>
    </source>
</reference>
<keyword evidence="5" id="KW-1185">Reference proteome</keyword>
<dbReference type="PANTHER" id="PTHR31066">
    <property type="entry name" value="OS05G0427100 PROTEIN-RELATED"/>
    <property type="match status" value="1"/>
</dbReference>
<dbReference type="Proteomes" id="UP000215914">
    <property type="component" value="Chromosome 13"/>
</dbReference>
<dbReference type="OrthoDB" id="1914296at2759"/>
<evidence type="ECO:0000259" key="2">
    <source>
        <dbReference type="Pfam" id="PF00564"/>
    </source>
</evidence>
<dbReference type="InterPro" id="IPR053198">
    <property type="entry name" value="Gynoecium_Dev_Regulator"/>
</dbReference>
<accession>A0A251T131</accession>
<dbReference type="FunCoup" id="A0A251T131">
    <property type="interactions" value="57"/>
</dbReference>
<dbReference type="Pfam" id="PF00564">
    <property type="entry name" value="PB1"/>
    <property type="match status" value="1"/>
</dbReference>
<proteinExistence type="predicted"/>
<evidence type="ECO:0000313" key="4">
    <source>
        <dbReference type="EMBL" id="OTG03571.1"/>
    </source>
</evidence>
<evidence type="ECO:0000256" key="1">
    <source>
        <dbReference type="SAM" id="MobiDB-lite"/>
    </source>
</evidence>
<feature type="region of interest" description="Disordered" evidence="1">
    <location>
        <begin position="60"/>
        <end position="96"/>
    </location>
</feature>
<dbReference type="EMBL" id="CM007902">
    <property type="protein sequence ID" value="OTG03459.1"/>
    <property type="molecule type" value="Genomic_DNA"/>
</dbReference>
<feature type="domain" description="PB1" evidence="2">
    <location>
        <begin position="1"/>
        <end position="57"/>
    </location>
</feature>
<gene>
    <name evidence="3" type="ORF">HannXRQ_Chr13g0424281</name>
    <name evidence="4" type="ORF">HannXRQ_Chr13g0425531</name>
</gene>
<feature type="compositionally biased region" description="Low complexity" evidence="1">
    <location>
        <begin position="68"/>
        <end position="84"/>
    </location>
</feature>
<name>A0A251T131_HELAN</name>